<feature type="compositionally biased region" description="Low complexity" evidence="2">
    <location>
        <begin position="110"/>
        <end position="134"/>
    </location>
</feature>
<organism evidence="3 4">
    <name type="scientific">Amniculicola lignicola CBS 123094</name>
    <dbReference type="NCBI Taxonomy" id="1392246"/>
    <lineage>
        <taxon>Eukaryota</taxon>
        <taxon>Fungi</taxon>
        <taxon>Dikarya</taxon>
        <taxon>Ascomycota</taxon>
        <taxon>Pezizomycotina</taxon>
        <taxon>Dothideomycetes</taxon>
        <taxon>Pleosporomycetidae</taxon>
        <taxon>Pleosporales</taxon>
        <taxon>Amniculicolaceae</taxon>
        <taxon>Amniculicola</taxon>
    </lineage>
</organism>
<protein>
    <recommendedName>
        <fullName evidence="5">BZIP domain-containing protein</fullName>
    </recommendedName>
</protein>
<dbReference type="PANTHER" id="PTHR42070:SF1">
    <property type="entry name" value="FILAMENT ASSOCIATED PROTEIN, PUTATIVE (AFU_ORTHOLOGUE AFUA_8G06630)-RELATED"/>
    <property type="match status" value="1"/>
</dbReference>
<dbReference type="PANTHER" id="PTHR42070">
    <property type="entry name" value="FILAMENT ASSOCIATED PROTEIN, PUTATIVE (AFU_ORTHOLOGUE AFUA_8G06630)-RELATED"/>
    <property type="match status" value="1"/>
</dbReference>
<reference evidence="3" key="1">
    <citation type="journal article" date="2020" name="Stud. Mycol.">
        <title>101 Dothideomycetes genomes: a test case for predicting lifestyles and emergence of pathogens.</title>
        <authorList>
            <person name="Haridas S."/>
            <person name="Albert R."/>
            <person name="Binder M."/>
            <person name="Bloem J."/>
            <person name="Labutti K."/>
            <person name="Salamov A."/>
            <person name="Andreopoulos B."/>
            <person name="Baker S."/>
            <person name="Barry K."/>
            <person name="Bills G."/>
            <person name="Bluhm B."/>
            <person name="Cannon C."/>
            <person name="Castanera R."/>
            <person name="Culley D."/>
            <person name="Daum C."/>
            <person name="Ezra D."/>
            <person name="Gonzalez J."/>
            <person name="Henrissat B."/>
            <person name="Kuo A."/>
            <person name="Liang C."/>
            <person name="Lipzen A."/>
            <person name="Lutzoni F."/>
            <person name="Magnuson J."/>
            <person name="Mondo S."/>
            <person name="Nolan M."/>
            <person name="Ohm R."/>
            <person name="Pangilinan J."/>
            <person name="Park H.-J."/>
            <person name="Ramirez L."/>
            <person name="Alfaro M."/>
            <person name="Sun H."/>
            <person name="Tritt A."/>
            <person name="Yoshinaga Y."/>
            <person name="Zwiers L.-H."/>
            <person name="Turgeon B."/>
            <person name="Goodwin S."/>
            <person name="Spatafora J."/>
            <person name="Crous P."/>
            <person name="Grigoriev I."/>
        </authorList>
    </citation>
    <scope>NUCLEOTIDE SEQUENCE</scope>
    <source>
        <strain evidence="3">CBS 123094</strain>
    </source>
</reference>
<sequence>MSEAKKAQNLARIRDNQRRSRARRKEYLHELEAKLRSCEQRGIEASAEIQSAARRVLEENKKLRALLRERGVPETEVISVLGTSESSFEHASAAPILNTMLDRRWACEASSYTPSPSSPESSYGDAAPSSASVAPISIPTQRTVALSSSEAYSPHSMVSSIETPPNYRGTPFYQPPEASAPEVKAEDIPPFNYHYDQPLPESWTFSQDGSFTSDPSNYYNTTSCANATTIIRGMRMDAGPEIEAGFGCRIPTSDCYVDDSVPIVFNMMDKYSTQRVSV</sequence>
<keyword evidence="4" id="KW-1185">Reference proteome</keyword>
<dbReference type="EMBL" id="ML977692">
    <property type="protein sequence ID" value="KAF1993669.1"/>
    <property type="molecule type" value="Genomic_DNA"/>
</dbReference>
<evidence type="ECO:0000313" key="3">
    <source>
        <dbReference type="EMBL" id="KAF1993669.1"/>
    </source>
</evidence>
<gene>
    <name evidence="3" type="ORF">P154DRAFT_527606</name>
</gene>
<feature type="coiled-coil region" evidence="1">
    <location>
        <begin position="28"/>
        <end position="69"/>
    </location>
</feature>
<dbReference type="AlphaFoldDB" id="A0A6A5VYD0"/>
<evidence type="ECO:0000256" key="2">
    <source>
        <dbReference type="SAM" id="MobiDB-lite"/>
    </source>
</evidence>
<proteinExistence type="predicted"/>
<feature type="region of interest" description="Disordered" evidence="2">
    <location>
        <begin position="109"/>
        <end position="134"/>
    </location>
</feature>
<accession>A0A6A5VYD0</accession>
<feature type="compositionally biased region" description="Basic and acidic residues" evidence="2">
    <location>
        <begin position="1"/>
        <end position="18"/>
    </location>
</feature>
<dbReference type="CDD" id="cd14688">
    <property type="entry name" value="bZIP_YAP"/>
    <property type="match status" value="1"/>
</dbReference>
<evidence type="ECO:0008006" key="5">
    <source>
        <dbReference type="Google" id="ProtNLM"/>
    </source>
</evidence>
<keyword evidence="1" id="KW-0175">Coiled coil</keyword>
<evidence type="ECO:0000256" key="1">
    <source>
        <dbReference type="SAM" id="Coils"/>
    </source>
</evidence>
<name>A0A6A5VYD0_9PLEO</name>
<dbReference type="Proteomes" id="UP000799779">
    <property type="component" value="Unassembled WGS sequence"/>
</dbReference>
<evidence type="ECO:0000313" key="4">
    <source>
        <dbReference type="Proteomes" id="UP000799779"/>
    </source>
</evidence>
<feature type="region of interest" description="Disordered" evidence="2">
    <location>
        <begin position="1"/>
        <end position="22"/>
    </location>
</feature>
<dbReference type="OrthoDB" id="4505928at2759"/>